<keyword evidence="2" id="KW-1185">Reference proteome</keyword>
<accession>H8GG33</accession>
<dbReference type="EMBL" id="CM001475">
    <property type="protein sequence ID" value="EIC29957.1"/>
    <property type="molecule type" value="Genomic_DNA"/>
</dbReference>
<sequence>MSPGSSYMALITASVQARLTSVAANSNCSVYWLETAVHVESDPDAGHHETGYE</sequence>
<reference evidence="1 2" key="1">
    <citation type="journal article" date="2013" name="Genome Announc.">
        <title>Genome Sequence of the Obligate Gammaproteobacterial Methanotroph Methylomicrobium album Strain BG8.</title>
        <authorList>
            <person name="Kits K.D."/>
            <person name="Kalyuzhnaya M.G."/>
            <person name="Klotz M.G."/>
            <person name="Jetten M.S."/>
            <person name="Op den Camp H.J."/>
            <person name="Vuilleumier S."/>
            <person name="Bringel F."/>
            <person name="Dispirito A.A."/>
            <person name="Murrell J.C."/>
            <person name="Bruce D."/>
            <person name="Cheng J.F."/>
            <person name="Copeland A."/>
            <person name="Goodwin L."/>
            <person name="Hauser L."/>
            <person name="Lajus A."/>
            <person name="Land M.L."/>
            <person name="Lapidus A."/>
            <person name="Lucas S."/>
            <person name="Medigue C."/>
            <person name="Pitluck S."/>
            <person name="Woyke T."/>
            <person name="Zeytun A."/>
            <person name="Stein L.Y."/>
        </authorList>
    </citation>
    <scope>NUCLEOTIDE SEQUENCE [LARGE SCALE GENOMIC DNA]</scope>
    <source>
        <strain evidence="1 2">BG8</strain>
    </source>
</reference>
<proteinExistence type="predicted"/>
<evidence type="ECO:0000313" key="2">
    <source>
        <dbReference type="Proteomes" id="UP000005090"/>
    </source>
</evidence>
<dbReference type="HOGENOM" id="CLU_3063294_0_0_6"/>
<evidence type="ECO:0000313" key="1">
    <source>
        <dbReference type="EMBL" id="EIC29957.1"/>
    </source>
</evidence>
<protein>
    <submittedName>
        <fullName evidence="1">Uncharacterized protein</fullName>
    </submittedName>
</protein>
<gene>
    <name evidence="1" type="ORF">Metal_2209</name>
</gene>
<name>H8GG33_METAL</name>
<dbReference type="Proteomes" id="UP000005090">
    <property type="component" value="Chromosome"/>
</dbReference>
<organism evidence="1 2">
    <name type="scientific">Methylomicrobium album BG8</name>
    <dbReference type="NCBI Taxonomy" id="686340"/>
    <lineage>
        <taxon>Bacteria</taxon>
        <taxon>Pseudomonadati</taxon>
        <taxon>Pseudomonadota</taxon>
        <taxon>Gammaproteobacteria</taxon>
        <taxon>Methylococcales</taxon>
        <taxon>Methylococcaceae</taxon>
        <taxon>Methylomicrobium</taxon>
    </lineage>
</organism>
<dbReference type="AlphaFoldDB" id="H8GG33"/>